<dbReference type="EMBL" id="FNGO01000021">
    <property type="protein sequence ID" value="SDM21374.1"/>
    <property type="molecule type" value="Genomic_DNA"/>
</dbReference>
<name>A0A1G9RDS4_9FIRM</name>
<accession>A0A1G9RDS4</accession>
<evidence type="ECO:0000313" key="4">
    <source>
        <dbReference type="Proteomes" id="UP000199476"/>
    </source>
</evidence>
<dbReference type="RefSeq" id="WP_089761393.1">
    <property type="nucleotide sequence ID" value="NZ_FNGO01000021.1"/>
</dbReference>
<keyword evidence="4" id="KW-1185">Reference proteome</keyword>
<dbReference type="STRING" id="321763.SAMN04488692_12148"/>
<reference evidence="3 4" key="1">
    <citation type="submission" date="2016-10" db="EMBL/GenBank/DDBJ databases">
        <authorList>
            <person name="de Groot N.N."/>
        </authorList>
    </citation>
    <scope>NUCLEOTIDE SEQUENCE [LARGE SCALE GENOMIC DNA]</scope>
    <source>
        <strain evidence="3 4">SLAS-1</strain>
    </source>
</reference>
<dbReference type="Proteomes" id="UP000199476">
    <property type="component" value="Unassembled WGS sequence"/>
</dbReference>
<organism evidence="3 4">
    <name type="scientific">Halarsenatibacter silvermanii</name>
    <dbReference type="NCBI Taxonomy" id="321763"/>
    <lineage>
        <taxon>Bacteria</taxon>
        <taxon>Bacillati</taxon>
        <taxon>Bacillota</taxon>
        <taxon>Clostridia</taxon>
        <taxon>Halanaerobiales</taxon>
        <taxon>Halarsenatibacteraceae</taxon>
        <taxon>Halarsenatibacter</taxon>
    </lineage>
</organism>
<keyword evidence="2" id="KW-1133">Transmembrane helix</keyword>
<dbReference type="AlphaFoldDB" id="A0A1G9RDS4"/>
<protein>
    <submittedName>
        <fullName evidence="3">Uncharacterized protein</fullName>
    </submittedName>
</protein>
<feature type="transmembrane region" description="Helical" evidence="2">
    <location>
        <begin position="93"/>
        <end position="112"/>
    </location>
</feature>
<evidence type="ECO:0000256" key="2">
    <source>
        <dbReference type="SAM" id="Phobius"/>
    </source>
</evidence>
<keyword evidence="1" id="KW-0175">Coiled coil</keyword>
<gene>
    <name evidence="3" type="ORF">SAMN04488692_12148</name>
</gene>
<keyword evidence="2" id="KW-0472">Membrane</keyword>
<feature type="coiled-coil region" evidence="1">
    <location>
        <begin position="13"/>
        <end position="68"/>
    </location>
</feature>
<proteinExistence type="predicted"/>
<sequence length="113" mass="12938">MGDSKKEDGFMSNEKLFNMLTDLSKEVNEFNKNMSAQIAELHLEMKKYNNMRDRVEEGRVQIKNLERKTAKNQARINAICDREEGGLRQREKIAWAVAIISAIAAALFYTGVL</sequence>
<keyword evidence="2" id="KW-0812">Transmembrane</keyword>
<evidence type="ECO:0000256" key="1">
    <source>
        <dbReference type="SAM" id="Coils"/>
    </source>
</evidence>
<evidence type="ECO:0000313" key="3">
    <source>
        <dbReference type="EMBL" id="SDM21374.1"/>
    </source>
</evidence>